<dbReference type="SUPFAM" id="SSF49899">
    <property type="entry name" value="Concanavalin A-like lectins/glucanases"/>
    <property type="match status" value="1"/>
</dbReference>
<feature type="domain" description="Beta-xylosidase C-terminal Concanavalin A-like" evidence="6">
    <location>
        <begin position="360"/>
        <end position="502"/>
    </location>
</feature>
<evidence type="ECO:0000256" key="1">
    <source>
        <dbReference type="ARBA" id="ARBA00009865"/>
    </source>
</evidence>
<dbReference type="InterPro" id="IPR013320">
    <property type="entry name" value="ConA-like_dom_sf"/>
</dbReference>
<keyword evidence="2 4" id="KW-0378">Hydrolase</keyword>
<evidence type="ECO:0000313" key="8">
    <source>
        <dbReference type="Proteomes" id="UP000830401"/>
    </source>
</evidence>
<organism evidence="7 8">
    <name type="scientific">Hymenobacter volaticus</name>
    <dbReference type="NCBI Taxonomy" id="2932254"/>
    <lineage>
        <taxon>Bacteria</taxon>
        <taxon>Pseudomonadati</taxon>
        <taxon>Bacteroidota</taxon>
        <taxon>Cytophagia</taxon>
        <taxon>Cytophagales</taxon>
        <taxon>Hymenobacteraceae</taxon>
        <taxon>Hymenobacter</taxon>
    </lineage>
</organism>
<evidence type="ECO:0000259" key="6">
    <source>
        <dbReference type="Pfam" id="PF17851"/>
    </source>
</evidence>
<dbReference type="InterPro" id="IPR006710">
    <property type="entry name" value="Glyco_hydro_43"/>
</dbReference>
<dbReference type="PANTHER" id="PTHR42812">
    <property type="entry name" value="BETA-XYLOSIDASE"/>
    <property type="match status" value="1"/>
</dbReference>
<protein>
    <submittedName>
        <fullName evidence="7">Family 43 glycosylhydrolase</fullName>
    </submittedName>
</protein>
<proteinExistence type="inferred from homology"/>
<keyword evidence="8" id="KW-1185">Reference proteome</keyword>
<dbReference type="Pfam" id="PF04616">
    <property type="entry name" value="Glyco_hydro_43"/>
    <property type="match status" value="1"/>
</dbReference>
<accession>A0ABY4GD04</accession>
<evidence type="ECO:0000256" key="3">
    <source>
        <dbReference type="ARBA" id="ARBA00023295"/>
    </source>
</evidence>
<keyword evidence="7" id="KW-0614">Plasmid</keyword>
<dbReference type="InterPro" id="IPR051795">
    <property type="entry name" value="Glycosyl_Hydrlase_43"/>
</dbReference>
<dbReference type="EMBL" id="CP095063">
    <property type="protein sequence ID" value="UOQ68803.1"/>
    <property type="molecule type" value="Genomic_DNA"/>
</dbReference>
<feature type="region of interest" description="Disordered" evidence="5">
    <location>
        <begin position="50"/>
        <end position="73"/>
    </location>
</feature>
<evidence type="ECO:0000313" key="7">
    <source>
        <dbReference type="EMBL" id="UOQ68803.1"/>
    </source>
</evidence>
<dbReference type="InterPro" id="IPR023296">
    <property type="entry name" value="Glyco_hydro_beta-prop_sf"/>
</dbReference>
<sequence>MARTLASRTRNYRVEWRLFLMFFVLSVLYTARAVSYASFPKENPTFLKQKEVGRSSQADSSQRLENPVIPGDFADPSIIRQGKVYYATGTSSEWAPHFPLFKSTDMLHWQQIGYVLPKTPAWAKASFWAPELFYHNGTYYAYYVARKKSDGLSCIGVATSKDPAAGFTDRGILLAFGKEAIDPFVLEENGQLYITWKAYGLDQRPIEILGSRLSADGLHLEGEPFTLLRDEQKKGLEGQCLVKHGTYYYLFYSLGNCCGRDCSYQVEVARSATLRGPYTRFTNNPILAETDNWKCTGHGTVVRSEEGKDFLLYHAYSKTGDVYTGRQGMLGEVVWDNPTGWPTIQPMGKKVASSTSKNLRDEFSTALLSYAWQWDFRHSQPTWTITKGTLSLAGQAAVDNPSGTALTVRPLTDTYAIATEVVERNAALKGLVLYGDADQAVGIGVRNSAVEVWAVKNKKRTVLHETAVGAGQPVQVKMVVVKGYQCRFFWRESGKTWRELPTGSAYYNADFLPPWDRCPRPGLLHQGAATDPARFSFFEILYQ</sequence>
<dbReference type="PANTHER" id="PTHR42812:SF5">
    <property type="entry name" value="ENDO-ARABINASE"/>
    <property type="match status" value="1"/>
</dbReference>
<dbReference type="Proteomes" id="UP000830401">
    <property type="component" value="Plasmid unnamed2"/>
</dbReference>
<evidence type="ECO:0000256" key="2">
    <source>
        <dbReference type="ARBA" id="ARBA00022801"/>
    </source>
</evidence>
<geneLocation type="plasmid" evidence="7 8">
    <name>unnamed2</name>
</geneLocation>
<reference evidence="7" key="1">
    <citation type="submission" date="2022-04" db="EMBL/GenBank/DDBJ databases">
        <title>Hymenobacter sp. isolated from the air.</title>
        <authorList>
            <person name="Won M."/>
            <person name="Lee C.-M."/>
            <person name="Woen H.-Y."/>
            <person name="Kwon S.-W."/>
        </authorList>
    </citation>
    <scope>NUCLEOTIDE SEQUENCE</scope>
    <source>
        <strain evidence="7">5420S-77</strain>
        <plasmid evidence="7">unnamed2</plasmid>
    </source>
</reference>
<name>A0ABY4GD04_9BACT</name>
<dbReference type="CDD" id="cd08999">
    <property type="entry name" value="GH43_ABN-like"/>
    <property type="match status" value="1"/>
</dbReference>
<dbReference type="Gene3D" id="2.115.10.20">
    <property type="entry name" value="Glycosyl hydrolase domain, family 43"/>
    <property type="match status" value="1"/>
</dbReference>
<dbReference type="Pfam" id="PF17851">
    <property type="entry name" value="GH43_C2"/>
    <property type="match status" value="1"/>
</dbReference>
<dbReference type="Gene3D" id="2.60.120.200">
    <property type="match status" value="1"/>
</dbReference>
<dbReference type="RefSeq" id="WP_245126360.1">
    <property type="nucleotide sequence ID" value="NZ_CP095063.1"/>
</dbReference>
<feature type="compositionally biased region" description="Polar residues" evidence="5">
    <location>
        <begin position="54"/>
        <end position="64"/>
    </location>
</feature>
<comment type="similarity">
    <text evidence="1 4">Belongs to the glycosyl hydrolase 43 family.</text>
</comment>
<dbReference type="SUPFAM" id="SSF75005">
    <property type="entry name" value="Arabinanase/levansucrase/invertase"/>
    <property type="match status" value="1"/>
</dbReference>
<keyword evidence="3 4" id="KW-0326">Glycosidase</keyword>
<evidence type="ECO:0000256" key="4">
    <source>
        <dbReference type="RuleBase" id="RU361187"/>
    </source>
</evidence>
<evidence type="ECO:0000256" key="5">
    <source>
        <dbReference type="SAM" id="MobiDB-lite"/>
    </source>
</evidence>
<dbReference type="InterPro" id="IPR041542">
    <property type="entry name" value="GH43_C2"/>
</dbReference>
<gene>
    <name evidence="7" type="ORF">MUN86_25350</name>
</gene>